<evidence type="ECO:0000313" key="3">
    <source>
        <dbReference type="EMBL" id="MFD2618022.1"/>
    </source>
</evidence>
<keyword evidence="4" id="KW-1185">Reference proteome</keyword>
<gene>
    <name evidence="3" type="ORF">ACFSTF_11955</name>
</gene>
<accession>A0ABW5PTK5</accession>
<protein>
    <submittedName>
        <fullName evidence="3">YtxH domain-containing protein</fullName>
    </submittedName>
</protein>
<dbReference type="PANTHER" id="PTHR35792">
    <property type="entry name" value="GENERAL STRESS PROTEIN"/>
    <property type="match status" value="1"/>
</dbReference>
<feature type="region of interest" description="Disordered" evidence="1">
    <location>
        <begin position="87"/>
        <end position="113"/>
    </location>
</feature>
<name>A0ABW5PTK5_9BACI</name>
<comment type="caution">
    <text evidence="3">The sequence shown here is derived from an EMBL/GenBank/DDBJ whole genome shotgun (WGS) entry which is preliminary data.</text>
</comment>
<keyword evidence="2" id="KW-1133">Transmembrane helix</keyword>
<feature type="transmembrane region" description="Helical" evidence="2">
    <location>
        <begin position="12"/>
        <end position="33"/>
    </location>
</feature>
<evidence type="ECO:0000313" key="4">
    <source>
        <dbReference type="Proteomes" id="UP001597458"/>
    </source>
</evidence>
<dbReference type="PANTHER" id="PTHR35792:SF1">
    <property type="entry name" value="SLL0268 PROTEIN"/>
    <property type="match status" value="1"/>
</dbReference>
<evidence type="ECO:0000256" key="1">
    <source>
        <dbReference type="SAM" id="MobiDB-lite"/>
    </source>
</evidence>
<dbReference type="EMBL" id="JBHUMR010000014">
    <property type="protein sequence ID" value="MFD2618022.1"/>
    <property type="molecule type" value="Genomic_DNA"/>
</dbReference>
<dbReference type="InterPro" id="IPR052928">
    <property type="entry name" value="Desiccation-related_membrane"/>
</dbReference>
<organism evidence="3 4">
    <name type="scientific">Terrilactibacillus laevilacticus</name>
    <dbReference type="NCBI Taxonomy" id="1380157"/>
    <lineage>
        <taxon>Bacteria</taxon>
        <taxon>Bacillati</taxon>
        <taxon>Bacillota</taxon>
        <taxon>Bacilli</taxon>
        <taxon>Bacillales</taxon>
        <taxon>Bacillaceae</taxon>
        <taxon>Terrilactibacillus</taxon>
    </lineage>
</organism>
<keyword evidence="2" id="KW-0472">Membrane</keyword>
<dbReference type="Pfam" id="PF12732">
    <property type="entry name" value="YtxH"/>
    <property type="match status" value="1"/>
</dbReference>
<dbReference type="InterPro" id="IPR024623">
    <property type="entry name" value="YtxH"/>
</dbReference>
<keyword evidence="2" id="KW-0812">Transmembrane</keyword>
<evidence type="ECO:0000256" key="2">
    <source>
        <dbReference type="SAM" id="Phobius"/>
    </source>
</evidence>
<reference evidence="4" key="1">
    <citation type="journal article" date="2019" name="Int. J. Syst. Evol. Microbiol.">
        <title>The Global Catalogue of Microorganisms (GCM) 10K type strain sequencing project: providing services to taxonomists for standard genome sequencing and annotation.</title>
        <authorList>
            <consortium name="The Broad Institute Genomics Platform"/>
            <consortium name="The Broad Institute Genome Sequencing Center for Infectious Disease"/>
            <person name="Wu L."/>
            <person name="Ma J."/>
        </authorList>
    </citation>
    <scope>NUCLEOTIDE SEQUENCE [LARGE SCALE GENOMIC DNA]</scope>
    <source>
        <strain evidence="4">TISTR 2241</strain>
    </source>
</reference>
<sequence length="113" mass="12540">MSKTEKNQGKRGSLFFAGMMLGSLLGASAALLLTPKTGKDMRTQVDRGTHSIRRKSVDFIQLAKERSSSLAKSVSDKQMIQYVKKSIPGRKNRQNVNLKPSKDVKLTAPKDYI</sequence>
<dbReference type="Proteomes" id="UP001597458">
    <property type="component" value="Unassembled WGS sequence"/>
</dbReference>
<proteinExistence type="predicted"/>
<dbReference type="RefSeq" id="WP_181406399.1">
    <property type="nucleotide sequence ID" value="NZ_JBHUMR010000014.1"/>
</dbReference>